<dbReference type="GO" id="GO:0004622">
    <property type="term" value="F:phosphatidylcholine lysophospholipase activity"/>
    <property type="evidence" value="ECO:0007669"/>
    <property type="project" value="TreeGrafter"/>
</dbReference>
<dbReference type="PATRIC" id="fig|1379910.4.peg.3150"/>
<reference evidence="3 4" key="1">
    <citation type="submission" date="2015-01" db="EMBL/GenBank/DDBJ databases">
        <title>Rufibacter sp./DG31D/ whole genome sequencing.</title>
        <authorList>
            <person name="Kim M.K."/>
            <person name="Srinivasan S."/>
            <person name="Lee J.-J."/>
        </authorList>
    </citation>
    <scope>NUCLEOTIDE SEQUENCE [LARGE SCALE GENOMIC DNA]</scope>
    <source>
        <strain evidence="3 4">DG31D</strain>
    </source>
</reference>
<feature type="chain" id="PRO_5005211987" evidence="1">
    <location>
        <begin position="25"/>
        <end position="236"/>
    </location>
</feature>
<dbReference type="STRING" id="1379910.TH63_14465"/>
<feature type="domain" description="SGNH hydrolase-type esterase" evidence="2">
    <location>
        <begin position="63"/>
        <end position="222"/>
    </location>
</feature>
<keyword evidence="1" id="KW-0732">Signal</keyword>
<dbReference type="KEGG" id="ruf:TH63_14465"/>
<dbReference type="RefSeq" id="WP_053093821.1">
    <property type="nucleotide sequence ID" value="NZ_CP010777.1"/>
</dbReference>
<dbReference type="AlphaFoldDB" id="A0A0H4VMM7"/>
<dbReference type="Gene3D" id="3.40.50.1110">
    <property type="entry name" value="SGNH hydrolase"/>
    <property type="match status" value="1"/>
</dbReference>
<dbReference type="InterPro" id="IPR051532">
    <property type="entry name" value="Ester_Hydrolysis_Enzymes"/>
</dbReference>
<evidence type="ECO:0000313" key="3">
    <source>
        <dbReference type="EMBL" id="AKQ46563.1"/>
    </source>
</evidence>
<feature type="signal peptide" evidence="1">
    <location>
        <begin position="1"/>
        <end position="24"/>
    </location>
</feature>
<evidence type="ECO:0000259" key="2">
    <source>
        <dbReference type="Pfam" id="PF13472"/>
    </source>
</evidence>
<keyword evidence="4" id="KW-1185">Reference proteome</keyword>
<dbReference type="EMBL" id="CP010777">
    <property type="protein sequence ID" value="AKQ46563.1"/>
    <property type="molecule type" value="Genomic_DNA"/>
</dbReference>
<organism evidence="3 4">
    <name type="scientific">Rufibacter radiotolerans</name>
    <dbReference type="NCBI Taxonomy" id="1379910"/>
    <lineage>
        <taxon>Bacteria</taxon>
        <taxon>Pseudomonadati</taxon>
        <taxon>Bacteroidota</taxon>
        <taxon>Cytophagia</taxon>
        <taxon>Cytophagales</taxon>
        <taxon>Hymenobacteraceae</taxon>
        <taxon>Rufibacter</taxon>
    </lineage>
</organism>
<dbReference type="OrthoDB" id="9790057at2"/>
<dbReference type="Proteomes" id="UP000036458">
    <property type="component" value="Chromosome"/>
</dbReference>
<sequence>MTTNQVLRPLFIFFFLLTGTVTFAQTETLEKTAKYDSTYRPAAYDLKVEQFKAFPNSTKDIIFLGNSLTANTDWTELLQLPSARNRGISGDITYGVLERLDEVIEGKPAKVFILIGINDISRNVPDALILKNYQKMVSRIKAGSPKTRIYLQTLLPVNNTFDKFKNHYNKDQHIAFVNKGLKELATKEKVTLIDLHPHFLDTDKRLKKELTHDGLHLTMAGYNKWAEVLTKGGYLK</sequence>
<dbReference type="PANTHER" id="PTHR30383">
    <property type="entry name" value="THIOESTERASE 1/PROTEASE 1/LYSOPHOSPHOLIPASE L1"/>
    <property type="match status" value="1"/>
</dbReference>
<evidence type="ECO:0000313" key="4">
    <source>
        <dbReference type="Proteomes" id="UP000036458"/>
    </source>
</evidence>
<dbReference type="Pfam" id="PF13472">
    <property type="entry name" value="Lipase_GDSL_2"/>
    <property type="match status" value="1"/>
</dbReference>
<dbReference type="PANTHER" id="PTHR30383:SF5">
    <property type="entry name" value="SGNH HYDROLASE-TYPE ESTERASE DOMAIN-CONTAINING PROTEIN"/>
    <property type="match status" value="1"/>
</dbReference>
<name>A0A0H4VMM7_9BACT</name>
<evidence type="ECO:0000256" key="1">
    <source>
        <dbReference type="SAM" id="SignalP"/>
    </source>
</evidence>
<dbReference type="SUPFAM" id="SSF52266">
    <property type="entry name" value="SGNH hydrolase"/>
    <property type="match status" value="1"/>
</dbReference>
<dbReference type="InterPro" id="IPR036514">
    <property type="entry name" value="SGNH_hydro_sf"/>
</dbReference>
<dbReference type="InterPro" id="IPR013830">
    <property type="entry name" value="SGNH_hydro"/>
</dbReference>
<protein>
    <submittedName>
        <fullName evidence="3">Sialate O-acetylesterase</fullName>
    </submittedName>
</protein>
<gene>
    <name evidence="3" type="ORF">TH63_14465</name>
</gene>
<proteinExistence type="predicted"/>
<accession>A0A0H4VMM7</accession>